<evidence type="ECO:0000313" key="3">
    <source>
        <dbReference type="Proteomes" id="UP000004318"/>
    </source>
</evidence>
<dbReference type="STRING" id="252305.OB2597_00130"/>
<dbReference type="eggNOG" id="ENOG5032RT9">
    <property type="taxonomic scope" value="Bacteria"/>
</dbReference>
<evidence type="ECO:0008006" key="4">
    <source>
        <dbReference type="Google" id="ProtNLM"/>
    </source>
</evidence>
<dbReference type="PROSITE" id="PS51257">
    <property type="entry name" value="PROKAR_LIPOPROTEIN"/>
    <property type="match status" value="1"/>
</dbReference>
<protein>
    <recommendedName>
        <fullName evidence="4">D-galactarate dehydratase</fullName>
    </recommendedName>
</protein>
<evidence type="ECO:0000256" key="1">
    <source>
        <dbReference type="SAM" id="MobiDB-lite"/>
    </source>
</evidence>
<keyword evidence="3" id="KW-1185">Reference proteome</keyword>
<dbReference type="OrthoDB" id="7871639at2"/>
<dbReference type="EMBL" id="AAMO01000010">
    <property type="protein sequence ID" value="EAQ01777.1"/>
    <property type="molecule type" value="Genomic_DNA"/>
</dbReference>
<dbReference type="RefSeq" id="WP_009804280.1">
    <property type="nucleotide sequence ID" value="NZ_CH724131.1"/>
</dbReference>
<dbReference type="AlphaFoldDB" id="A3U1J6"/>
<comment type="caution">
    <text evidence="2">The sequence shown here is derived from an EMBL/GenBank/DDBJ whole genome shotgun (WGS) entry which is preliminary data.</text>
</comment>
<organism evidence="2 3">
    <name type="scientific">Pseudooceanicola batsensis (strain ATCC BAA-863 / DSM 15984 / KCTC 12145 / HTCC2597)</name>
    <name type="common">Oceanicola batsensis</name>
    <dbReference type="NCBI Taxonomy" id="252305"/>
    <lineage>
        <taxon>Bacteria</taxon>
        <taxon>Pseudomonadati</taxon>
        <taxon>Pseudomonadota</taxon>
        <taxon>Alphaproteobacteria</taxon>
        <taxon>Rhodobacterales</taxon>
        <taxon>Paracoccaceae</taxon>
        <taxon>Pseudooceanicola</taxon>
    </lineage>
</organism>
<sequence>MTRLILLTPLLLAACADSPFSLRGSPTETAAPAGTGPLAAVRPQGRPGDDPKEVATPSAPATGTLGTTIASLGNAAEPGVWLRTPLVRVRAPGQVSYQGQSVEAELIPIPGEPGSGSRASLQLMQALGAPLTGLPEVAVSR</sequence>
<evidence type="ECO:0000313" key="2">
    <source>
        <dbReference type="EMBL" id="EAQ01777.1"/>
    </source>
</evidence>
<feature type="region of interest" description="Disordered" evidence="1">
    <location>
        <begin position="21"/>
        <end position="63"/>
    </location>
</feature>
<dbReference type="Proteomes" id="UP000004318">
    <property type="component" value="Unassembled WGS sequence"/>
</dbReference>
<dbReference type="HOGENOM" id="CLU_127673_0_0_5"/>
<proteinExistence type="predicted"/>
<gene>
    <name evidence="2" type="ORF">OB2597_00130</name>
</gene>
<reference evidence="2 3" key="1">
    <citation type="journal article" date="2010" name="J. Bacteriol.">
        <title>Genome sequences of Oceanicola granulosus HTCC2516(T) and Oceanicola batsensis HTCC2597(TDelta).</title>
        <authorList>
            <person name="Thrash J.C."/>
            <person name="Cho J.C."/>
            <person name="Vergin K.L."/>
            <person name="Giovannoni S.J."/>
        </authorList>
    </citation>
    <scope>NUCLEOTIDE SEQUENCE [LARGE SCALE GENOMIC DNA]</scope>
    <source>
        <strain evidence="3">ATCC BAA-863 / DSM 15984 / KCTC 12145 / HTCC2597</strain>
    </source>
</reference>
<name>A3U1J6_PSEBH</name>
<feature type="compositionally biased region" description="Low complexity" evidence="1">
    <location>
        <begin position="24"/>
        <end position="40"/>
    </location>
</feature>
<accession>A3U1J6</accession>